<evidence type="ECO:0000256" key="11">
    <source>
        <dbReference type="RuleBase" id="RU000488"/>
    </source>
</evidence>
<dbReference type="PROSITE" id="PS50920">
    <property type="entry name" value="SOLCAR"/>
    <property type="match status" value="3"/>
</dbReference>
<feature type="repeat" description="Solcar" evidence="10">
    <location>
        <begin position="25"/>
        <end position="119"/>
    </location>
</feature>
<comment type="similarity">
    <text evidence="2 11">Belongs to the mitochondrial carrier (TC 2.A.29) family.</text>
</comment>
<dbReference type="Proteomes" id="UP001498771">
    <property type="component" value="Unassembled WGS sequence"/>
</dbReference>
<protein>
    <submittedName>
        <fullName evidence="12">Mitochondrial carrier domain-containing protein</fullName>
    </submittedName>
</protein>
<evidence type="ECO:0000256" key="6">
    <source>
        <dbReference type="ARBA" id="ARBA00022792"/>
    </source>
</evidence>
<evidence type="ECO:0000256" key="1">
    <source>
        <dbReference type="ARBA" id="ARBA00004448"/>
    </source>
</evidence>
<proteinExistence type="inferred from homology"/>
<evidence type="ECO:0000256" key="5">
    <source>
        <dbReference type="ARBA" id="ARBA00022737"/>
    </source>
</evidence>
<dbReference type="RefSeq" id="XP_064766704.1">
    <property type="nucleotide sequence ID" value="XM_064913387.1"/>
</dbReference>
<keyword evidence="13" id="KW-1185">Reference proteome</keyword>
<evidence type="ECO:0000256" key="9">
    <source>
        <dbReference type="ARBA" id="ARBA00023136"/>
    </source>
</evidence>
<evidence type="ECO:0000256" key="8">
    <source>
        <dbReference type="ARBA" id="ARBA00023128"/>
    </source>
</evidence>
<evidence type="ECO:0000256" key="3">
    <source>
        <dbReference type="ARBA" id="ARBA00022448"/>
    </source>
</evidence>
<keyword evidence="8" id="KW-0496">Mitochondrion</keyword>
<keyword evidence="9 10" id="KW-0472">Membrane</keyword>
<dbReference type="InterPro" id="IPR002067">
    <property type="entry name" value="MCP"/>
</dbReference>
<feature type="repeat" description="Solcar" evidence="10">
    <location>
        <begin position="146"/>
        <end position="233"/>
    </location>
</feature>
<keyword evidence="3 11" id="KW-0813">Transport</keyword>
<evidence type="ECO:0000313" key="12">
    <source>
        <dbReference type="EMBL" id="KAK7203671.1"/>
    </source>
</evidence>
<dbReference type="PRINTS" id="PR00926">
    <property type="entry name" value="MITOCARRIER"/>
</dbReference>
<evidence type="ECO:0000256" key="7">
    <source>
        <dbReference type="ARBA" id="ARBA00022989"/>
    </source>
</evidence>
<dbReference type="EMBL" id="JBBJBU010000011">
    <property type="protein sequence ID" value="KAK7203671.1"/>
    <property type="molecule type" value="Genomic_DNA"/>
</dbReference>
<dbReference type="GeneID" id="90038899"/>
<evidence type="ECO:0000256" key="10">
    <source>
        <dbReference type="PROSITE-ProRule" id="PRU00282"/>
    </source>
</evidence>
<dbReference type="SUPFAM" id="SSF103506">
    <property type="entry name" value="Mitochondrial carrier"/>
    <property type="match status" value="1"/>
</dbReference>
<dbReference type="InterPro" id="IPR044712">
    <property type="entry name" value="SLC25A32-like"/>
</dbReference>
<dbReference type="InterPro" id="IPR018108">
    <property type="entry name" value="MCP_transmembrane"/>
</dbReference>
<evidence type="ECO:0000256" key="4">
    <source>
        <dbReference type="ARBA" id="ARBA00022692"/>
    </source>
</evidence>
<sequence>MASETSKTPLSSETIPPRQSSWRLNMTAIHAVSGATAGFLTGFFVCPLDVARTKLQAKGGFTKYGVKGADKYLGLTGTMQTIWKTEGVAGFYRGLGTTTVGYLPTLMVYFTVYEQCKKDLPRFSGASIICIMKKREAHRSIVFREYPSFMHMASAFTGGVIATVITSPITVVKTRLMTQSAHTAWHYRDSFDAFKTMYRTEGLSSFYSGLVPSLYALVHVSIQFPLYESFKKVFVPAPESKPSDFEKISAVFTASTLAKMLTSSVTYPFEVIKTRMQIQRVLAHASPSSSDKPASAAYDGIMKTVRSIFVDEGWRTFYAGMGTNLLRTIPASAVTLITYEVMTDKLGKWQR</sequence>
<feature type="repeat" description="Solcar" evidence="10">
    <location>
        <begin position="246"/>
        <end position="345"/>
    </location>
</feature>
<name>A0ABR1F1G8_9ASCO</name>
<accession>A0ABR1F1G8</accession>
<organism evidence="12 13">
    <name type="scientific">Myxozyma melibiosi</name>
    <dbReference type="NCBI Taxonomy" id="54550"/>
    <lineage>
        <taxon>Eukaryota</taxon>
        <taxon>Fungi</taxon>
        <taxon>Dikarya</taxon>
        <taxon>Ascomycota</taxon>
        <taxon>Saccharomycotina</taxon>
        <taxon>Lipomycetes</taxon>
        <taxon>Lipomycetales</taxon>
        <taxon>Lipomycetaceae</taxon>
        <taxon>Myxozyma</taxon>
    </lineage>
</organism>
<dbReference type="Gene3D" id="1.50.40.10">
    <property type="entry name" value="Mitochondrial carrier domain"/>
    <property type="match status" value="2"/>
</dbReference>
<keyword evidence="5" id="KW-0677">Repeat</keyword>
<keyword evidence="7" id="KW-1133">Transmembrane helix</keyword>
<reference evidence="12 13" key="1">
    <citation type="submission" date="2024-03" db="EMBL/GenBank/DDBJ databases">
        <title>Genome-scale model development and genomic sequencing of the oleaginous clade Lipomyces.</title>
        <authorList>
            <consortium name="Lawrence Berkeley National Laboratory"/>
            <person name="Czajka J.J."/>
            <person name="Han Y."/>
            <person name="Kim J."/>
            <person name="Mondo S.J."/>
            <person name="Hofstad B.A."/>
            <person name="Robles A."/>
            <person name="Haridas S."/>
            <person name="Riley R."/>
            <person name="LaButti K."/>
            <person name="Pangilinan J."/>
            <person name="Andreopoulos W."/>
            <person name="Lipzen A."/>
            <person name="Yan J."/>
            <person name="Wang M."/>
            <person name="Ng V."/>
            <person name="Grigoriev I.V."/>
            <person name="Spatafora J.W."/>
            <person name="Magnuson J.K."/>
            <person name="Baker S.E."/>
            <person name="Pomraning K.R."/>
        </authorList>
    </citation>
    <scope>NUCLEOTIDE SEQUENCE [LARGE SCALE GENOMIC DNA]</scope>
    <source>
        <strain evidence="12 13">Phaff 52-87</strain>
    </source>
</reference>
<keyword evidence="6" id="KW-0999">Mitochondrion inner membrane</keyword>
<evidence type="ECO:0000313" key="13">
    <source>
        <dbReference type="Proteomes" id="UP001498771"/>
    </source>
</evidence>
<evidence type="ECO:0000256" key="2">
    <source>
        <dbReference type="ARBA" id="ARBA00006375"/>
    </source>
</evidence>
<dbReference type="Pfam" id="PF00153">
    <property type="entry name" value="Mito_carr"/>
    <property type="match status" value="3"/>
</dbReference>
<keyword evidence="4 10" id="KW-0812">Transmembrane</keyword>
<dbReference type="InterPro" id="IPR023395">
    <property type="entry name" value="MCP_dom_sf"/>
</dbReference>
<comment type="caution">
    <text evidence="12">The sequence shown here is derived from an EMBL/GenBank/DDBJ whole genome shotgun (WGS) entry which is preliminary data.</text>
</comment>
<gene>
    <name evidence="12" type="ORF">BZA70DRAFT_283114</name>
</gene>
<dbReference type="PANTHER" id="PTHR45683">
    <property type="entry name" value="MITOCHONDRIAL NICOTINAMIDE ADENINE DINUCLEOTIDE TRANSPORTER 1-RELATED-RELATED"/>
    <property type="match status" value="1"/>
</dbReference>
<comment type="subcellular location">
    <subcellularLocation>
        <location evidence="1">Mitochondrion inner membrane</location>
        <topology evidence="1">Multi-pass membrane protein</topology>
    </subcellularLocation>
</comment>